<evidence type="ECO:0000313" key="1">
    <source>
        <dbReference type="EMBL" id="MPL79267.1"/>
    </source>
</evidence>
<gene>
    <name evidence="1" type="ORF">SDC9_25143</name>
</gene>
<sequence>MHRILVGQGWVGAAEFWTLPPAQLWWIIEDKLPERARDSVESRGEMLRMLREARRREQSSGS</sequence>
<dbReference type="AlphaFoldDB" id="A0A644UJS1"/>
<dbReference type="EMBL" id="VSSQ01000124">
    <property type="protein sequence ID" value="MPL79267.1"/>
    <property type="molecule type" value="Genomic_DNA"/>
</dbReference>
<protein>
    <submittedName>
        <fullName evidence="1">Uncharacterized protein</fullName>
    </submittedName>
</protein>
<organism evidence="1">
    <name type="scientific">bioreactor metagenome</name>
    <dbReference type="NCBI Taxonomy" id="1076179"/>
    <lineage>
        <taxon>unclassified sequences</taxon>
        <taxon>metagenomes</taxon>
        <taxon>ecological metagenomes</taxon>
    </lineage>
</organism>
<comment type="caution">
    <text evidence="1">The sequence shown here is derived from an EMBL/GenBank/DDBJ whole genome shotgun (WGS) entry which is preliminary data.</text>
</comment>
<accession>A0A644UJS1</accession>
<name>A0A644UJS1_9ZZZZ</name>
<reference evidence="1" key="1">
    <citation type="submission" date="2019-08" db="EMBL/GenBank/DDBJ databases">
        <authorList>
            <person name="Kucharzyk K."/>
            <person name="Murdoch R.W."/>
            <person name="Higgins S."/>
            <person name="Loffler F."/>
        </authorList>
    </citation>
    <scope>NUCLEOTIDE SEQUENCE</scope>
</reference>
<proteinExistence type="predicted"/>